<dbReference type="PANTHER" id="PTHR15503:SF22">
    <property type="entry name" value="TRANSPOSON TY3-I GAG POLYPROTEIN"/>
    <property type="match status" value="1"/>
</dbReference>
<dbReference type="OrthoDB" id="770980at2759"/>
<accession>A0A8T3BVM6</accession>
<dbReference type="PANTHER" id="PTHR15503">
    <property type="entry name" value="LDOC1 RELATED"/>
    <property type="match status" value="1"/>
</dbReference>
<keyword evidence="4" id="KW-1185">Reference proteome</keyword>
<dbReference type="InterPro" id="IPR005162">
    <property type="entry name" value="Retrotrans_gag_dom"/>
</dbReference>
<gene>
    <name evidence="3" type="ORF">KFK09_007914</name>
</gene>
<proteinExistence type="predicted"/>
<feature type="compositionally biased region" description="Polar residues" evidence="1">
    <location>
        <begin position="157"/>
        <end position="171"/>
    </location>
</feature>
<evidence type="ECO:0000313" key="4">
    <source>
        <dbReference type="Proteomes" id="UP000829196"/>
    </source>
</evidence>
<evidence type="ECO:0000256" key="1">
    <source>
        <dbReference type="SAM" id="MobiDB-lite"/>
    </source>
</evidence>
<dbReference type="Pfam" id="PF03732">
    <property type="entry name" value="Retrotrans_gag"/>
    <property type="match status" value="1"/>
</dbReference>
<comment type="caution">
    <text evidence="3">The sequence shown here is derived from an EMBL/GenBank/DDBJ whole genome shotgun (WGS) entry which is preliminary data.</text>
</comment>
<dbReference type="EMBL" id="JAGYWB010000006">
    <property type="protein sequence ID" value="KAI0520439.1"/>
    <property type="molecule type" value="Genomic_DNA"/>
</dbReference>
<sequence length="292" mass="33418">MPIFEGEDAYGWIYKVERYFAFNGLTEEEKLTAAGLCLEGKALSWFQWRDQRRPIRNWREFKDCIIERFQTDQGGDFYEQFFALTQEGSVANYQEQFEHLASRVERLSDTLLEGNFMKGLKAEIRATIKMLMPRDLGEAMKLSQLVEHQKNLEKGARSSSTGGTYRMTTTHLAPKGPATGGNREATKEKTGGNGGNFKQLTEKEIQEKRAKGLCFRCDEKYTPGHRCKDRTLQVLTVCDDEETEERGEEETEGEEELHLDFAEVSLNSVVGFTTNHTMKVKGEIEDMEVGDY</sequence>
<name>A0A8T3BVM6_DENNO</name>
<feature type="region of interest" description="Disordered" evidence="1">
    <location>
        <begin position="151"/>
        <end position="197"/>
    </location>
</feature>
<reference evidence="3" key="1">
    <citation type="journal article" date="2022" name="Front. Genet.">
        <title>Chromosome-Scale Assembly of the Dendrobium nobile Genome Provides Insights Into the Molecular Mechanism of the Biosynthesis of the Medicinal Active Ingredient of Dendrobium.</title>
        <authorList>
            <person name="Xu Q."/>
            <person name="Niu S.-C."/>
            <person name="Li K.-L."/>
            <person name="Zheng P.-J."/>
            <person name="Zhang X.-J."/>
            <person name="Jia Y."/>
            <person name="Liu Y."/>
            <person name="Niu Y.-X."/>
            <person name="Yu L.-H."/>
            <person name="Chen D.-F."/>
            <person name="Zhang G.-Q."/>
        </authorList>
    </citation>
    <scope>NUCLEOTIDE SEQUENCE</scope>
    <source>
        <tissue evidence="3">Leaf</tissue>
    </source>
</reference>
<evidence type="ECO:0000313" key="3">
    <source>
        <dbReference type="EMBL" id="KAI0520439.1"/>
    </source>
</evidence>
<dbReference type="AlphaFoldDB" id="A0A8T3BVM6"/>
<dbReference type="InterPro" id="IPR032567">
    <property type="entry name" value="RTL1-rel"/>
</dbReference>
<feature type="domain" description="Retrotransposon gag" evidence="2">
    <location>
        <begin position="36"/>
        <end position="121"/>
    </location>
</feature>
<dbReference type="Proteomes" id="UP000829196">
    <property type="component" value="Unassembled WGS sequence"/>
</dbReference>
<protein>
    <recommendedName>
        <fullName evidence="2">Retrotransposon gag domain-containing protein</fullName>
    </recommendedName>
</protein>
<organism evidence="3 4">
    <name type="scientific">Dendrobium nobile</name>
    <name type="common">Orchid</name>
    <dbReference type="NCBI Taxonomy" id="94219"/>
    <lineage>
        <taxon>Eukaryota</taxon>
        <taxon>Viridiplantae</taxon>
        <taxon>Streptophyta</taxon>
        <taxon>Embryophyta</taxon>
        <taxon>Tracheophyta</taxon>
        <taxon>Spermatophyta</taxon>
        <taxon>Magnoliopsida</taxon>
        <taxon>Liliopsida</taxon>
        <taxon>Asparagales</taxon>
        <taxon>Orchidaceae</taxon>
        <taxon>Epidendroideae</taxon>
        <taxon>Malaxideae</taxon>
        <taxon>Dendrobiinae</taxon>
        <taxon>Dendrobium</taxon>
    </lineage>
</organism>
<evidence type="ECO:0000259" key="2">
    <source>
        <dbReference type="Pfam" id="PF03732"/>
    </source>
</evidence>